<dbReference type="InterPro" id="IPR003661">
    <property type="entry name" value="HisK_dim/P_dom"/>
</dbReference>
<dbReference type="RefSeq" id="WP_169208090.1">
    <property type="nucleotide sequence ID" value="NZ_CP059560.1"/>
</dbReference>
<dbReference type="PROSITE" id="PS50109">
    <property type="entry name" value="HIS_KIN"/>
    <property type="match status" value="1"/>
</dbReference>
<dbReference type="InterPro" id="IPR005467">
    <property type="entry name" value="His_kinase_dom"/>
</dbReference>
<dbReference type="InterPro" id="IPR050980">
    <property type="entry name" value="2C_sensor_his_kinase"/>
</dbReference>
<evidence type="ECO:0000256" key="1">
    <source>
        <dbReference type="ARBA" id="ARBA00000085"/>
    </source>
</evidence>
<dbReference type="NCBIfam" id="TIGR02916">
    <property type="entry name" value="PEP_his_kin"/>
    <property type="match status" value="1"/>
</dbReference>
<dbReference type="CDD" id="cd00082">
    <property type="entry name" value="HisKA"/>
    <property type="match status" value="1"/>
</dbReference>
<proteinExistence type="predicted"/>
<keyword evidence="9" id="KW-0812">Transmembrane</keyword>
<dbReference type="Proteomes" id="UP000652074">
    <property type="component" value="Unassembled WGS sequence"/>
</dbReference>
<feature type="transmembrane region" description="Helical" evidence="9">
    <location>
        <begin position="254"/>
        <end position="272"/>
    </location>
</feature>
<keyword evidence="9" id="KW-1133">Transmembrane helix</keyword>
<evidence type="ECO:0000256" key="9">
    <source>
        <dbReference type="SAM" id="Phobius"/>
    </source>
</evidence>
<feature type="transmembrane region" description="Helical" evidence="9">
    <location>
        <begin position="226"/>
        <end position="248"/>
    </location>
</feature>
<evidence type="ECO:0000256" key="6">
    <source>
        <dbReference type="ARBA" id="ARBA00022777"/>
    </source>
</evidence>
<reference evidence="11 12" key="1">
    <citation type="submission" date="2019-12" db="EMBL/GenBank/DDBJ databases">
        <title>Comparative genomics gives insights into the taxonomy of the Azoarcus-Aromatoleum group and reveals separate origins of nif in the plant-associated Azoarcus and non-plant-associated Aromatoleum sub-groups.</title>
        <authorList>
            <person name="Lafos M."/>
            <person name="Maluk M."/>
            <person name="Batista M."/>
            <person name="Junghare M."/>
            <person name="Carmona M."/>
            <person name="Faoro H."/>
            <person name="Cruz L.M."/>
            <person name="Battistoni F."/>
            <person name="De Souza E."/>
            <person name="Pedrosa F."/>
            <person name="Chen W.-M."/>
            <person name="Poole P.S."/>
            <person name="Dixon R.A."/>
            <person name="James E.K."/>
        </authorList>
    </citation>
    <scope>NUCLEOTIDE SEQUENCE [LARGE SCALE GENOMIC DNA]</scope>
    <source>
        <strain evidence="11 12">ToN1</strain>
    </source>
</reference>
<dbReference type="EMBL" id="WTVR01000051">
    <property type="protein sequence ID" value="NMF90756.1"/>
    <property type="molecule type" value="Genomic_DNA"/>
</dbReference>
<keyword evidence="12" id="KW-1185">Reference proteome</keyword>
<name>A0ABX1MU35_9RHOO</name>
<dbReference type="SUPFAM" id="SSF55781">
    <property type="entry name" value="GAF domain-like"/>
    <property type="match status" value="1"/>
</dbReference>
<keyword evidence="8" id="KW-0175">Coiled coil</keyword>
<feature type="transmembrane region" description="Helical" evidence="9">
    <location>
        <begin position="125"/>
        <end position="143"/>
    </location>
</feature>
<evidence type="ECO:0000256" key="5">
    <source>
        <dbReference type="ARBA" id="ARBA00022741"/>
    </source>
</evidence>
<feature type="transmembrane region" description="Helical" evidence="9">
    <location>
        <begin position="6"/>
        <end position="27"/>
    </location>
</feature>
<dbReference type="InterPro" id="IPR029016">
    <property type="entry name" value="GAF-like_dom_sf"/>
</dbReference>
<comment type="caution">
    <text evidence="11">The sequence shown here is derived from an EMBL/GenBank/DDBJ whole genome shotgun (WGS) entry which is preliminary data.</text>
</comment>
<dbReference type="InterPro" id="IPR014265">
    <property type="entry name" value="XrtA/PrsK"/>
</dbReference>
<evidence type="ECO:0000256" key="7">
    <source>
        <dbReference type="ARBA" id="ARBA00022840"/>
    </source>
</evidence>
<dbReference type="SMART" id="SM00387">
    <property type="entry name" value="HATPase_c"/>
    <property type="match status" value="1"/>
</dbReference>
<gene>
    <name evidence="11" type="primary">prsK</name>
    <name evidence="11" type="ORF">GPA26_20010</name>
</gene>
<dbReference type="InterPro" id="IPR003594">
    <property type="entry name" value="HATPase_dom"/>
</dbReference>
<dbReference type="GO" id="GO:0004673">
    <property type="term" value="F:protein histidine kinase activity"/>
    <property type="evidence" value="ECO:0007669"/>
    <property type="project" value="UniProtKB-EC"/>
</dbReference>
<dbReference type="Gene3D" id="3.30.565.10">
    <property type="entry name" value="Histidine kinase-like ATPase, C-terminal domain"/>
    <property type="match status" value="1"/>
</dbReference>
<evidence type="ECO:0000256" key="3">
    <source>
        <dbReference type="ARBA" id="ARBA00022553"/>
    </source>
</evidence>
<dbReference type="InterPro" id="IPR036890">
    <property type="entry name" value="HATPase_C_sf"/>
</dbReference>
<keyword evidence="4 11" id="KW-0808">Transferase</keyword>
<dbReference type="EC" id="2.7.13.3" evidence="2"/>
<feature type="domain" description="Histidine kinase" evidence="10">
    <location>
        <begin position="473"/>
        <end position="677"/>
    </location>
</feature>
<comment type="catalytic activity">
    <reaction evidence="1">
        <text>ATP + protein L-histidine = ADP + protein N-phospho-L-histidine.</text>
        <dbReference type="EC" id="2.7.13.3"/>
    </reaction>
</comment>
<evidence type="ECO:0000259" key="10">
    <source>
        <dbReference type="PROSITE" id="PS50109"/>
    </source>
</evidence>
<feature type="transmembrane region" description="Helical" evidence="9">
    <location>
        <begin position="152"/>
        <end position="173"/>
    </location>
</feature>
<keyword evidence="7" id="KW-0067">ATP-binding</keyword>
<keyword evidence="6 11" id="KW-0418">Kinase</keyword>
<evidence type="ECO:0000313" key="12">
    <source>
        <dbReference type="Proteomes" id="UP000652074"/>
    </source>
</evidence>
<dbReference type="Pfam" id="PF02518">
    <property type="entry name" value="HATPase_c"/>
    <property type="match status" value="1"/>
</dbReference>
<keyword evidence="5" id="KW-0547">Nucleotide-binding</keyword>
<sequence length="693" mass="75968">MSESAGVAYGIACGAYTLFFIYLLLGWRKQPRGAALLLAVGASTLWALANGFVVWSPSTAVLVLAWSADIVRQASWLAFIIILLLAVSARVVRWAIVAAAVVAVGQILGVLGLELRFLSQTTLHLGSFLASAVLGLVLVEQLFRSVPPESRWALKPLCLALSAGYVFELYLFADGFLFGHLDADLWAVRGIAHSLTLPLVAVSAARNPDWALRITVSRDAVFHSTALALSGAYLLVIAAAGYYVRYFGGDWGRALQLTLFFAGLLLLSVFLVSGAQRARLRVFLNKHLFPYRYDYRSEWLRFTQALSSADGTLDLGESVIKGLCDLVESPGGALWLRESGGPRYHVQSRLNHPAIAVTEDEDSSFCQFLAEREWVINLEEYRSGSTSYSSLALPAWLSAIPSAWLVLPLKSGGVLVGFVLLSAPRTPVDVNWEVLDLLKTAQAQAASYLSRMQAVEALIESRKFDSFNRMSAFVVHDLKNLVAQLSLMLKNAERHKHNPAFQEDMLETVANVESRMRALMAQLQEKRSIDPPRRVEIAALIERLRMAKRHQRPAIEFDPGELGMVEVIAHPERLERVIGHVLQNALEATRDDGRVAVRIKPASDGSAVLSVEDNGCGMTKEFVREQLFRPFQTSKTGGMGIGAFEAQQYIREIGGSIAVDSEPGEGTRVSITLPVVAREARDDMNSAVMTQGS</sequence>
<feature type="transmembrane region" description="Helical" evidence="9">
    <location>
        <begin position="34"/>
        <end position="55"/>
    </location>
</feature>
<dbReference type="PANTHER" id="PTHR44936">
    <property type="entry name" value="SENSOR PROTEIN CREC"/>
    <property type="match status" value="1"/>
</dbReference>
<evidence type="ECO:0000256" key="8">
    <source>
        <dbReference type="SAM" id="Coils"/>
    </source>
</evidence>
<keyword evidence="3" id="KW-0597">Phosphoprotein</keyword>
<evidence type="ECO:0000313" key="11">
    <source>
        <dbReference type="EMBL" id="NMF90756.1"/>
    </source>
</evidence>
<feature type="coiled-coil region" evidence="8">
    <location>
        <begin position="475"/>
        <end position="529"/>
    </location>
</feature>
<dbReference type="Gene3D" id="3.30.450.40">
    <property type="match status" value="1"/>
</dbReference>
<keyword evidence="9" id="KW-0472">Membrane</keyword>
<dbReference type="InterPro" id="IPR004358">
    <property type="entry name" value="Sig_transdc_His_kin-like_C"/>
</dbReference>
<protein>
    <recommendedName>
        <fullName evidence="2">histidine kinase</fullName>
        <ecNumber evidence="2">2.7.13.3</ecNumber>
    </recommendedName>
</protein>
<feature type="transmembrane region" description="Helical" evidence="9">
    <location>
        <begin position="94"/>
        <end position="113"/>
    </location>
</feature>
<feature type="transmembrane region" description="Helical" evidence="9">
    <location>
        <begin position="61"/>
        <end position="87"/>
    </location>
</feature>
<dbReference type="CDD" id="cd00075">
    <property type="entry name" value="HATPase"/>
    <property type="match status" value="1"/>
</dbReference>
<organism evidence="11 12">
    <name type="scientific">Aromatoleum petrolei</name>
    <dbReference type="NCBI Taxonomy" id="76116"/>
    <lineage>
        <taxon>Bacteria</taxon>
        <taxon>Pseudomonadati</taxon>
        <taxon>Pseudomonadota</taxon>
        <taxon>Betaproteobacteria</taxon>
        <taxon>Rhodocyclales</taxon>
        <taxon>Rhodocyclaceae</taxon>
        <taxon>Aromatoleum</taxon>
    </lineage>
</organism>
<evidence type="ECO:0000256" key="2">
    <source>
        <dbReference type="ARBA" id="ARBA00012438"/>
    </source>
</evidence>
<dbReference type="PRINTS" id="PR00344">
    <property type="entry name" value="BCTRLSENSOR"/>
</dbReference>
<dbReference type="SUPFAM" id="SSF55874">
    <property type="entry name" value="ATPase domain of HSP90 chaperone/DNA topoisomerase II/histidine kinase"/>
    <property type="match status" value="1"/>
</dbReference>
<dbReference type="PANTHER" id="PTHR44936:SF10">
    <property type="entry name" value="SENSOR PROTEIN RSTB"/>
    <property type="match status" value="1"/>
</dbReference>
<evidence type="ECO:0000256" key="4">
    <source>
        <dbReference type="ARBA" id="ARBA00022679"/>
    </source>
</evidence>
<accession>A0ABX1MU35</accession>